<keyword evidence="4" id="KW-1185">Reference proteome</keyword>
<feature type="chain" id="PRO_5037356234" description="Copper amine oxidase-like N-terminal domain-containing protein" evidence="1">
    <location>
        <begin position="31"/>
        <end position="319"/>
    </location>
</feature>
<proteinExistence type="predicted"/>
<dbReference type="RefSeq" id="WP_212940862.1">
    <property type="nucleotide sequence ID" value="NZ_BORR01000013.1"/>
</dbReference>
<dbReference type="InterPro" id="IPR012854">
    <property type="entry name" value="Cu_amine_oxidase-like_N"/>
</dbReference>
<feature type="domain" description="Copper amine oxidase-like N-terminal" evidence="2">
    <location>
        <begin position="49"/>
        <end position="150"/>
    </location>
</feature>
<evidence type="ECO:0000313" key="4">
    <source>
        <dbReference type="Proteomes" id="UP000681162"/>
    </source>
</evidence>
<dbReference type="EMBL" id="BORR01000013">
    <property type="protein sequence ID" value="GIO38605.1"/>
    <property type="molecule type" value="Genomic_DNA"/>
</dbReference>
<dbReference type="SUPFAM" id="SSF55383">
    <property type="entry name" value="Copper amine oxidase, domain N"/>
    <property type="match status" value="2"/>
</dbReference>
<gene>
    <name evidence="3" type="ORF">J41TS12_34660</name>
</gene>
<evidence type="ECO:0000313" key="3">
    <source>
        <dbReference type="EMBL" id="GIO38605.1"/>
    </source>
</evidence>
<dbReference type="AlphaFoldDB" id="A0A920CGE0"/>
<evidence type="ECO:0000259" key="2">
    <source>
        <dbReference type="Pfam" id="PF07833"/>
    </source>
</evidence>
<comment type="caution">
    <text evidence="3">The sequence shown here is derived from an EMBL/GenBank/DDBJ whole genome shotgun (WGS) entry which is preliminary data.</text>
</comment>
<name>A0A920CGE0_9BACL</name>
<sequence>MEGQVIVVKKMVVSFLAAALLLPGVETVSAASSDYEIPKVKNMSIEVLVDARRVAFPDEKPQINNGTTFVPLRFVSDKLGGTLDLNGKDITIVKGERTVNLTIGAKTATVNGKIVTLDKASFAKNGRTLVPLRFVSEALGENVKWDAPNQYIWIGSTEVPTLEEISKPVPIKPYLHLYEKGESLINYGAVSLDQVRVLSPDDFPIKFEKQTIYRMDYAVMNNGLEYLRTVSDSKELIGTGIYLLQKGEPAKFRGEISYLRERVTDFPDYRVKYHKIVDGKDRHVLGIEDYEKVRLKHMEYVGLSIDADSAVLIKNDFTK</sequence>
<feature type="signal peptide" evidence="1">
    <location>
        <begin position="1"/>
        <end position="30"/>
    </location>
</feature>
<accession>A0A920CGE0</accession>
<dbReference type="Gene3D" id="3.30.457.10">
    <property type="entry name" value="Copper amine oxidase-like, N-terminal domain"/>
    <property type="match status" value="2"/>
</dbReference>
<evidence type="ECO:0000256" key="1">
    <source>
        <dbReference type="SAM" id="SignalP"/>
    </source>
</evidence>
<reference evidence="3 4" key="1">
    <citation type="submission" date="2021-03" db="EMBL/GenBank/DDBJ databases">
        <title>Antimicrobial resistance genes in bacteria isolated from Japanese honey, and their potential for conferring macrolide and lincosamide resistance in the American foulbrood pathogen Paenibacillus larvae.</title>
        <authorList>
            <person name="Okamoto M."/>
            <person name="Kumagai M."/>
            <person name="Kanamori H."/>
            <person name="Takamatsu D."/>
        </authorList>
    </citation>
    <scope>NUCLEOTIDE SEQUENCE [LARGE SCALE GENOMIC DNA]</scope>
    <source>
        <strain evidence="3 4">J41TS12</strain>
    </source>
</reference>
<organism evidence="3 4">
    <name type="scientific">Paenibacillus antibioticophila</name>
    <dbReference type="NCBI Taxonomy" id="1274374"/>
    <lineage>
        <taxon>Bacteria</taxon>
        <taxon>Bacillati</taxon>
        <taxon>Bacillota</taxon>
        <taxon>Bacilli</taxon>
        <taxon>Bacillales</taxon>
        <taxon>Paenibacillaceae</taxon>
        <taxon>Paenibacillus</taxon>
    </lineage>
</organism>
<dbReference type="Pfam" id="PF07833">
    <property type="entry name" value="Cu_amine_oxidN1"/>
    <property type="match status" value="1"/>
</dbReference>
<dbReference type="Proteomes" id="UP000681162">
    <property type="component" value="Unassembled WGS sequence"/>
</dbReference>
<protein>
    <recommendedName>
        <fullName evidence="2">Copper amine oxidase-like N-terminal domain-containing protein</fullName>
    </recommendedName>
</protein>
<keyword evidence="1" id="KW-0732">Signal</keyword>
<dbReference type="InterPro" id="IPR036582">
    <property type="entry name" value="Mao_N_sf"/>
</dbReference>